<evidence type="ECO:0008006" key="3">
    <source>
        <dbReference type="Google" id="ProtNLM"/>
    </source>
</evidence>
<dbReference type="STRING" id="1122198.SAMN02745729_10221"/>
<reference evidence="2" key="1">
    <citation type="submission" date="2016-10" db="EMBL/GenBank/DDBJ databases">
        <authorList>
            <person name="Varghese N."/>
            <person name="Submissions S."/>
        </authorList>
    </citation>
    <scope>NUCLEOTIDE SEQUENCE [LARGE SCALE GENOMIC DNA]</scope>
    <source>
        <strain evidence="2">DSM 11526</strain>
    </source>
</reference>
<accession>A0A1H3ZFM3</accession>
<protein>
    <recommendedName>
        <fullName evidence="3">DUF2357 domain-containing protein</fullName>
    </recommendedName>
</protein>
<name>A0A1H3ZFM3_9GAMM</name>
<dbReference type="Proteomes" id="UP000242469">
    <property type="component" value="Unassembled WGS sequence"/>
</dbReference>
<gene>
    <name evidence="1" type="ORF">SAMN02745729_10221</name>
</gene>
<sequence>MLKVRDVATGDMVLITPSQPIPSGRYSLLKECSLGIHGSWPAGTVLVDDGRGCIDIDGVSFELEASKLDTKELAQREIAFQALEEIKALAELSDTDSLPSPVIPPEIAHRFDHSQLEVELMEALQLGHLHRIAKSPRISMRYDEELLPVSRVKRTANNYQRHLAAHSECWQQRTFTGIVPKKLQAKISEDEVHIYENRVFARLLDHLERYIIGTLARLRVLNDALQRGLELEGSDSLHRSLRYALCETWGESFAQGEAESLKSLSETKLAHFDEQLRKIQQLKQNAVYRAVPRDAEVPLALKGTNILMNDLRYMKVRRLWGLWVKEVASSSKDPVLIFKQRQNQVECYRHYVGLLTLRAHQKMGWRITPLSEAVWSLDHPSGVRGRLAYKAGHWHLLCDNTNLIGQLEFVPMAQAFILEESIPDRILCSPDSETESETVLICSPDNLFTEESVIKTVQRWWIRLIVTDYGMDISQLPSVVKEKWPESQPPGKFKAMGSPNDGDFKLWLEGFHLSPSVKASIERSYMAARFVTYCPCCGRQAEESKFYLREERGFKSLCDRCASDWQIRSTGNSWIYEIGFDSADDKKAGRWRQVIQLEVGQML</sequence>
<evidence type="ECO:0000313" key="1">
    <source>
        <dbReference type="EMBL" id="SEA22395.1"/>
    </source>
</evidence>
<keyword evidence="2" id="KW-1185">Reference proteome</keyword>
<evidence type="ECO:0000313" key="2">
    <source>
        <dbReference type="Proteomes" id="UP000242469"/>
    </source>
</evidence>
<dbReference type="AlphaFoldDB" id="A0A1H3ZFM3"/>
<organism evidence="1 2">
    <name type="scientific">Marinobacterium iners DSM 11526</name>
    <dbReference type="NCBI Taxonomy" id="1122198"/>
    <lineage>
        <taxon>Bacteria</taxon>
        <taxon>Pseudomonadati</taxon>
        <taxon>Pseudomonadota</taxon>
        <taxon>Gammaproteobacteria</taxon>
        <taxon>Oceanospirillales</taxon>
        <taxon>Oceanospirillaceae</taxon>
        <taxon>Marinobacterium</taxon>
    </lineage>
</organism>
<dbReference type="EMBL" id="FNRJ01000002">
    <property type="protein sequence ID" value="SEA22395.1"/>
    <property type="molecule type" value="Genomic_DNA"/>
</dbReference>
<proteinExistence type="predicted"/>